<name>A0A4S8P3F1_9HYPH</name>
<feature type="domain" description="Phosphoribulokinase/uridine kinase" evidence="1">
    <location>
        <begin position="24"/>
        <end position="183"/>
    </location>
</feature>
<gene>
    <name evidence="2" type="ORF">FAA97_07845</name>
</gene>
<dbReference type="RefSeq" id="WP_136597980.1">
    <property type="nucleotide sequence ID" value="NZ_STGV01000002.1"/>
</dbReference>
<dbReference type="SUPFAM" id="SSF52540">
    <property type="entry name" value="P-loop containing nucleoside triphosphate hydrolases"/>
    <property type="match status" value="1"/>
</dbReference>
<dbReference type="NCBIfam" id="NF006746">
    <property type="entry name" value="PRK09270.1-5"/>
    <property type="match status" value="1"/>
</dbReference>
<sequence>MTTQFQTLLSDIERRAATSARLLVGVAGPPGAGKSTLADRLHDELSSRAISSAVLPMDGFHLDNAILIERDQLARKGTPETFDVRGLRDILRAARAGGELFVPVFDRSRELAICAARCILADVKVVIAEGNYLLFEEGPWAGLADIFDVTVMVAPPIDELERRLIERWRFYGLSAEQIEAKVETNDLPNGRLVIARSRKADYEFPIF</sequence>
<dbReference type="Pfam" id="PF00485">
    <property type="entry name" value="PRK"/>
    <property type="match status" value="1"/>
</dbReference>
<evidence type="ECO:0000313" key="2">
    <source>
        <dbReference type="EMBL" id="THV23885.1"/>
    </source>
</evidence>
<dbReference type="OrthoDB" id="3192509at2"/>
<proteinExistence type="predicted"/>
<dbReference type="PANTHER" id="PTHR10285">
    <property type="entry name" value="URIDINE KINASE"/>
    <property type="match status" value="1"/>
</dbReference>
<dbReference type="Gene3D" id="3.40.50.300">
    <property type="entry name" value="P-loop containing nucleotide triphosphate hydrolases"/>
    <property type="match status" value="1"/>
</dbReference>
<dbReference type="AlphaFoldDB" id="A0A4S8P3F1"/>
<protein>
    <submittedName>
        <fullName evidence="2">Nucleoside triphosphate hydrolase</fullName>
    </submittedName>
</protein>
<dbReference type="GO" id="GO:0005524">
    <property type="term" value="F:ATP binding"/>
    <property type="evidence" value="ECO:0007669"/>
    <property type="project" value="InterPro"/>
</dbReference>
<evidence type="ECO:0000313" key="3">
    <source>
        <dbReference type="Proteomes" id="UP000308828"/>
    </source>
</evidence>
<comment type="caution">
    <text evidence="2">The sequence shown here is derived from an EMBL/GenBank/DDBJ whole genome shotgun (WGS) entry which is preliminary data.</text>
</comment>
<dbReference type="InterPro" id="IPR006083">
    <property type="entry name" value="PRK/URK"/>
</dbReference>
<keyword evidence="2" id="KW-0378">Hydrolase</keyword>
<dbReference type="GO" id="GO:0016787">
    <property type="term" value="F:hydrolase activity"/>
    <property type="evidence" value="ECO:0007669"/>
    <property type="project" value="UniProtKB-KW"/>
</dbReference>
<evidence type="ECO:0000259" key="1">
    <source>
        <dbReference type="Pfam" id="PF00485"/>
    </source>
</evidence>
<reference evidence="2 3" key="1">
    <citation type="submission" date="2019-04" db="EMBL/GenBank/DDBJ databases">
        <title>Genome sequence of strain shin9-1.</title>
        <authorList>
            <person name="Gao J."/>
            <person name="Sun J."/>
        </authorList>
    </citation>
    <scope>NUCLEOTIDE SEQUENCE [LARGE SCALE GENOMIC DNA]</scope>
    <source>
        <strain evidence="3">shin9-1</strain>
    </source>
</reference>
<accession>A0A4S8P3F1</accession>
<dbReference type="GO" id="GO:0016301">
    <property type="term" value="F:kinase activity"/>
    <property type="evidence" value="ECO:0007669"/>
    <property type="project" value="InterPro"/>
</dbReference>
<keyword evidence="3" id="KW-1185">Reference proteome</keyword>
<dbReference type="EMBL" id="STGV01000002">
    <property type="protein sequence ID" value="THV23885.1"/>
    <property type="molecule type" value="Genomic_DNA"/>
</dbReference>
<organism evidence="2 3">
    <name type="scientific">Peteryoungia ipomoeae</name>
    <dbReference type="NCBI Taxonomy" id="1210932"/>
    <lineage>
        <taxon>Bacteria</taxon>
        <taxon>Pseudomonadati</taxon>
        <taxon>Pseudomonadota</taxon>
        <taxon>Alphaproteobacteria</taxon>
        <taxon>Hyphomicrobiales</taxon>
        <taxon>Rhizobiaceae</taxon>
        <taxon>Peteryoungia</taxon>
    </lineage>
</organism>
<dbReference type="Proteomes" id="UP000308828">
    <property type="component" value="Unassembled WGS sequence"/>
</dbReference>
<dbReference type="InterPro" id="IPR027417">
    <property type="entry name" value="P-loop_NTPase"/>
</dbReference>